<feature type="domain" description="HTH araC/xylS-type" evidence="4">
    <location>
        <begin position="187"/>
        <end position="285"/>
    </location>
</feature>
<dbReference type="SUPFAM" id="SSF46689">
    <property type="entry name" value="Homeodomain-like"/>
    <property type="match status" value="2"/>
</dbReference>
<comment type="caution">
    <text evidence="5">The sequence shown here is derived from an EMBL/GenBank/DDBJ whole genome shotgun (WGS) entry which is preliminary data.</text>
</comment>
<protein>
    <submittedName>
        <fullName evidence="5">Helix-turn-helix transcriptional regulator</fullName>
    </submittedName>
</protein>
<organism evidence="5 6">
    <name type="scientific">Proteiniclasticum aestuarii</name>
    <dbReference type="NCBI Taxonomy" id="2817862"/>
    <lineage>
        <taxon>Bacteria</taxon>
        <taxon>Bacillati</taxon>
        <taxon>Bacillota</taxon>
        <taxon>Clostridia</taxon>
        <taxon>Eubacteriales</taxon>
        <taxon>Clostridiaceae</taxon>
        <taxon>Proteiniclasticum</taxon>
    </lineage>
</organism>
<dbReference type="GO" id="GO:0003700">
    <property type="term" value="F:DNA-binding transcription factor activity"/>
    <property type="evidence" value="ECO:0007669"/>
    <property type="project" value="InterPro"/>
</dbReference>
<dbReference type="Pfam" id="PF02311">
    <property type="entry name" value="AraC_binding"/>
    <property type="match status" value="1"/>
</dbReference>
<evidence type="ECO:0000259" key="4">
    <source>
        <dbReference type="PROSITE" id="PS01124"/>
    </source>
</evidence>
<dbReference type="Gene3D" id="1.10.10.60">
    <property type="entry name" value="Homeodomain-like"/>
    <property type="match status" value="2"/>
</dbReference>
<keyword evidence="3" id="KW-0804">Transcription</keyword>
<evidence type="ECO:0000256" key="1">
    <source>
        <dbReference type="ARBA" id="ARBA00023015"/>
    </source>
</evidence>
<dbReference type="SUPFAM" id="SSF51215">
    <property type="entry name" value="Regulatory protein AraC"/>
    <property type="match status" value="1"/>
</dbReference>
<dbReference type="InterPro" id="IPR009057">
    <property type="entry name" value="Homeodomain-like_sf"/>
</dbReference>
<dbReference type="InterPro" id="IPR018060">
    <property type="entry name" value="HTH_AraC"/>
</dbReference>
<dbReference type="PANTHER" id="PTHR43280:SF34">
    <property type="entry name" value="ARAC-FAMILY TRANSCRIPTIONAL REGULATOR"/>
    <property type="match status" value="1"/>
</dbReference>
<dbReference type="RefSeq" id="WP_207598597.1">
    <property type="nucleotide sequence ID" value="NZ_JAFNJU010000002.1"/>
</dbReference>
<dbReference type="InterPro" id="IPR003313">
    <property type="entry name" value="AraC-bd"/>
</dbReference>
<evidence type="ECO:0000256" key="2">
    <source>
        <dbReference type="ARBA" id="ARBA00023125"/>
    </source>
</evidence>
<dbReference type="EMBL" id="JAFNJU010000002">
    <property type="protein sequence ID" value="MBO1264075.1"/>
    <property type="molecule type" value="Genomic_DNA"/>
</dbReference>
<dbReference type="Pfam" id="PF12833">
    <property type="entry name" value="HTH_18"/>
    <property type="match status" value="1"/>
</dbReference>
<evidence type="ECO:0000313" key="6">
    <source>
        <dbReference type="Proteomes" id="UP000664218"/>
    </source>
</evidence>
<dbReference type="Gene3D" id="2.60.120.10">
    <property type="entry name" value="Jelly Rolls"/>
    <property type="match status" value="1"/>
</dbReference>
<dbReference type="InterPro" id="IPR014710">
    <property type="entry name" value="RmlC-like_jellyroll"/>
</dbReference>
<dbReference type="InterPro" id="IPR037923">
    <property type="entry name" value="HTH-like"/>
</dbReference>
<keyword evidence="6" id="KW-1185">Reference proteome</keyword>
<evidence type="ECO:0000256" key="3">
    <source>
        <dbReference type="ARBA" id="ARBA00023163"/>
    </source>
</evidence>
<evidence type="ECO:0000313" key="5">
    <source>
        <dbReference type="EMBL" id="MBO1264075.1"/>
    </source>
</evidence>
<gene>
    <name evidence="5" type="ORF">J3A84_03325</name>
</gene>
<sequence length="287" mass="33367">MLKPQEFTLYNRPFPEIMIEKGIEILYFSDQKPGYFLLHSHDFIEVILVLEGDVAILAEGTRYNMNKGNIAIMPNGILHRTVADSKIRYERYVLHVELDYIKRLTEIFDIEIDRLSFLYEPNILECNQESIWRLISILSKIANTEERSGNVGSALLQCYTFELLITFLDIMNKGMKIKTTSKNSVVDQVVHFINDNFTDPSLDMEAITSEAFFSSGYLSRLFKSYTGTSIYNFLIQKRLDYSRELIREGKLITEAYLEAGFSDYTSYLKSFKKTYKETPKAYQDSLI</sequence>
<name>A0A939KJV2_9CLOT</name>
<dbReference type="SMART" id="SM00342">
    <property type="entry name" value="HTH_ARAC"/>
    <property type="match status" value="1"/>
</dbReference>
<dbReference type="AlphaFoldDB" id="A0A939KJV2"/>
<dbReference type="PANTHER" id="PTHR43280">
    <property type="entry name" value="ARAC-FAMILY TRANSCRIPTIONAL REGULATOR"/>
    <property type="match status" value="1"/>
</dbReference>
<dbReference type="GO" id="GO:0043565">
    <property type="term" value="F:sequence-specific DNA binding"/>
    <property type="evidence" value="ECO:0007669"/>
    <property type="project" value="InterPro"/>
</dbReference>
<keyword evidence="2" id="KW-0238">DNA-binding</keyword>
<proteinExistence type="predicted"/>
<accession>A0A939KJV2</accession>
<dbReference type="PROSITE" id="PS01124">
    <property type="entry name" value="HTH_ARAC_FAMILY_2"/>
    <property type="match status" value="1"/>
</dbReference>
<dbReference type="Proteomes" id="UP000664218">
    <property type="component" value="Unassembled WGS sequence"/>
</dbReference>
<reference evidence="5" key="1">
    <citation type="submission" date="2021-03" db="EMBL/GenBank/DDBJ databases">
        <title>Proteiniclasticum marinus sp. nov., isolated from tidal flat sediment.</title>
        <authorList>
            <person name="Namirimu T."/>
            <person name="Yang J.-A."/>
            <person name="Yang S.-H."/>
            <person name="Kim Y.-J."/>
            <person name="Kwon K.K."/>
        </authorList>
    </citation>
    <scope>NUCLEOTIDE SEQUENCE</scope>
    <source>
        <strain evidence="5">SCR006</strain>
    </source>
</reference>
<keyword evidence="1" id="KW-0805">Transcription regulation</keyword>